<evidence type="ECO:0000313" key="1">
    <source>
        <dbReference type="EMBL" id="KAI3681255.1"/>
    </source>
</evidence>
<organism evidence="1 2">
    <name type="scientific">Arctium lappa</name>
    <name type="common">Greater burdock</name>
    <name type="synonym">Lappa major</name>
    <dbReference type="NCBI Taxonomy" id="4217"/>
    <lineage>
        <taxon>Eukaryota</taxon>
        <taxon>Viridiplantae</taxon>
        <taxon>Streptophyta</taxon>
        <taxon>Embryophyta</taxon>
        <taxon>Tracheophyta</taxon>
        <taxon>Spermatophyta</taxon>
        <taxon>Magnoliopsida</taxon>
        <taxon>eudicotyledons</taxon>
        <taxon>Gunneridae</taxon>
        <taxon>Pentapetalae</taxon>
        <taxon>asterids</taxon>
        <taxon>campanulids</taxon>
        <taxon>Asterales</taxon>
        <taxon>Asteraceae</taxon>
        <taxon>Carduoideae</taxon>
        <taxon>Cardueae</taxon>
        <taxon>Arctiinae</taxon>
        <taxon>Arctium</taxon>
    </lineage>
</organism>
<dbReference type="EMBL" id="CM042059">
    <property type="protein sequence ID" value="KAI3681255.1"/>
    <property type="molecule type" value="Genomic_DNA"/>
</dbReference>
<reference evidence="1 2" key="2">
    <citation type="journal article" date="2022" name="Mol. Ecol. Resour.">
        <title>The genomes of chicory, endive, great burdock and yacon provide insights into Asteraceae paleo-polyploidization history and plant inulin production.</title>
        <authorList>
            <person name="Fan W."/>
            <person name="Wang S."/>
            <person name="Wang H."/>
            <person name="Wang A."/>
            <person name="Jiang F."/>
            <person name="Liu H."/>
            <person name="Zhao H."/>
            <person name="Xu D."/>
            <person name="Zhang Y."/>
        </authorList>
    </citation>
    <scope>NUCLEOTIDE SEQUENCE [LARGE SCALE GENOMIC DNA]</scope>
    <source>
        <strain evidence="2">cv. Niubang</strain>
    </source>
</reference>
<evidence type="ECO:0000313" key="2">
    <source>
        <dbReference type="Proteomes" id="UP001055879"/>
    </source>
</evidence>
<proteinExistence type="predicted"/>
<dbReference type="Proteomes" id="UP001055879">
    <property type="component" value="Linkage Group LG13"/>
</dbReference>
<protein>
    <submittedName>
        <fullName evidence="1">Uncharacterized protein</fullName>
    </submittedName>
</protein>
<comment type="caution">
    <text evidence="1">The sequence shown here is derived from an EMBL/GenBank/DDBJ whole genome shotgun (WGS) entry which is preliminary data.</text>
</comment>
<gene>
    <name evidence="1" type="ORF">L6452_36045</name>
</gene>
<reference evidence="2" key="1">
    <citation type="journal article" date="2022" name="Mol. Ecol. Resour.">
        <title>The genomes of chicory, endive, great burdock and yacon provide insights into Asteraceae palaeo-polyploidization history and plant inulin production.</title>
        <authorList>
            <person name="Fan W."/>
            <person name="Wang S."/>
            <person name="Wang H."/>
            <person name="Wang A."/>
            <person name="Jiang F."/>
            <person name="Liu H."/>
            <person name="Zhao H."/>
            <person name="Xu D."/>
            <person name="Zhang Y."/>
        </authorList>
    </citation>
    <scope>NUCLEOTIDE SEQUENCE [LARGE SCALE GENOMIC DNA]</scope>
    <source>
        <strain evidence="2">cv. Niubang</strain>
    </source>
</reference>
<name>A0ACB8Y832_ARCLA</name>
<keyword evidence="2" id="KW-1185">Reference proteome</keyword>
<sequence>MSGSIRKEGDHMQYSGASGSSPGVRRSTWTRAKVSLSRQTQLEPTSREEAAEVQIVVMKDAERFMEASFSGEQDTRAQIAMALERLAFIEVMLAQLETDSF</sequence>
<accession>A0ACB8Y832</accession>